<dbReference type="PANTHER" id="PTHR42780:SF1">
    <property type="entry name" value="ISOLEUCINE--TRNA LIGASE, CYTOPLASMIC"/>
    <property type="match status" value="1"/>
</dbReference>
<evidence type="ECO:0000256" key="2">
    <source>
        <dbReference type="ARBA" id="ARBA00004496"/>
    </source>
</evidence>
<evidence type="ECO:0000256" key="10">
    <source>
        <dbReference type="ARBA" id="ARBA00022840"/>
    </source>
</evidence>
<dbReference type="FunFam" id="3.40.50.620:FF:000063">
    <property type="entry name" value="Isoleucine--tRNA ligase"/>
    <property type="match status" value="1"/>
</dbReference>
<evidence type="ECO:0000256" key="4">
    <source>
        <dbReference type="ARBA" id="ARBA00011245"/>
    </source>
</evidence>
<keyword evidence="19" id="KW-1185">Reference proteome</keyword>
<dbReference type="PRINTS" id="PR00984">
    <property type="entry name" value="TRNASYNTHILE"/>
</dbReference>
<evidence type="ECO:0000256" key="13">
    <source>
        <dbReference type="ARBA" id="ARBA00025217"/>
    </source>
</evidence>
<evidence type="ECO:0000256" key="7">
    <source>
        <dbReference type="ARBA" id="ARBA00022723"/>
    </source>
</evidence>
<evidence type="ECO:0000256" key="3">
    <source>
        <dbReference type="ARBA" id="ARBA00007078"/>
    </source>
</evidence>
<dbReference type="InterPro" id="IPR002301">
    <property type="entry name" value="Ile-tRNA-ligase"/>
</dbReference>
<evidence type="ECO:0000256" key="5">
    <source>
        <dbReference type="ARBA" id="ARBA00022490"/>
    </source>
</evidence>
<dbReference type="EC" id="6.1.1.5" evidence="15"/>
<dbReference type="AlphaFoldDB" id="A0A4Q0P9D6"/>
<dbReference type="Gene3D" id="1.10.730.10">
    <property type="entry name" value="Isoleucyl-tRNA Synthetase, Domain 1"/>
    <property type="match status" value="1"/>
</dbReference>
<dbReference type="CDD" id="cd07961">
    <property type="entry name" value="Anticodon_Ia_Ile_ABEc"/>
    <property type="match status" value="1"/>
</dbReference>
<evidence type="ECO:0000256" key="6">
    <source>
        <dbReference type="ARBA" id="ARBA00022598"/>
    </source>
</evidence>
<reference evidence="18 19" key="1">
    <citation type="submission" date="2018-07" db="EMBL/GenBank/DDBJ databases">
        <title>Leeuwenhoekiella genomics.</title>
        <authorList>
            <person name="Tahon G."/>
            <person name="Willems A."/>
        </authorList>
    </citation>
    <scope>NUCLEOTIDE SEQUENCE [LARGE SCALE GENOMIC DNA]</scope>
    <source>
        <strain evidence="18 19">LMG 29608</strain>
    </source>
</reference>
<proteinExistence type="inferred from homology"/>
<evidence type="ECO:0000256" key="1">
    <source>
        <dbReference type="ARBA" id="ARBA00001947"/>
    </source>
</evidence>
<accession>A0A4Q0P9D6</accession>
<keyword evidence="9 15" id="KW-0862">Zinc</keyword>
<dbReference type="HAMAP" id="MF_02003">
    <property type="entry name" value="Ile_tRNA_synth_type2"/>
    <property type="match status" value="1"/>
</dbReference>
<dbReference type="InterPro" id="IPR013155">
    <property type="entry name" value="M/V/L/I-tRNA-synth_anticd-bd"/>
</dbReference>
<feature type="domain" description="Aminoacyl-tRNA synthetase class Ia" evidence="16">
    <location>
        <begin position="20"/>
        <end position="722"/>
    </location>
</feature>
<dbReference type="Pfam" id="PF19302">
    <property type="entry name" value="DUF5915"/>
    <property type="match status" value="1"/>
</dbReference>
<dbReference type="Pfam" id="PF08264">
    <property type="entry name" value="Anticodon_1"/>
    <property type="match status" value="1"/>
</dbReference>
<keyword evidence="8 15" id="KW-0547">Nucleotide-binding</keyword>
<evidence type="ECO:0000313" key="18">
    <source>
        <dbReference type="EMBL" id="RXG23008.1"/>
    </source>
</evidence>
<gene>
    <name evidence="15" type="primary">ileS</name>
    <name evidence="18" type="ORF">DSM02_1726</name>
</gene>
<dbReference type="InterPro" id="IPR002300">
    <property type="entry name" value="aa-tRNA-synth_Ia"/>
</dbReference>
<comment type="caution">
    <text evidence="18">The sequence shown here is derived from an EMBL/GenBank/DDBJ whole genome shotgun (WGS) entry which is preliminary data.</text>
</comment>
<comment type="function">
    <text evidence="13 15">Catalyzes the attachment of isoleucine to tRNA(Ile). As IleRS can inadvertently accommodate and process structurally similar amino acids such as valine, to avoid such errors it has two additional distinct tRNA(Ile)-dependent editing activities. One activity is designated as 'pretransfer' editing and involves the hydrolysis of activated Val-AMP. The other activity is designated 'posttransfer' editing and involves deacylation of mischarged Val-tRNA(Ile).</text>
</comment>
<organism evidence="18 19">
    <name type="scientific">Leeuwenhoekiella polynyae</name>
    <dbReference type="NCBI Taxonomy" id="1550906"/>
    <lineage>
        <taxon>Bacteria</taxon>
        <taxon>Pseudomonadati</taxon>
        <taxon>Bacteroidota</taxon>
        <taxon>Flavobacteriia</taxon>
        <taxon>Flavobacteriales</taxon>
        <taxon>Flavobacteriaceae</taxon>
        <taxon>Leeuwenhoekiella</taxon>
    </lineage>
</organism>
<dbReference type="InterPro" id="IPR009008">
    <property type="entry name" value="Val/Leu/Ile-tRNA-synth_edit"/>
</dbReference>
<dbReference type="Gene3D" id="3.30.720.200">
    <property type="match status" value="1"/>
</dbReference>
<dbReference type="InterPro" id="IPR009080">
    <property type="entry name" value="tRNAsynth_Ia_anticodon-bd"/>
</dbReference>
<feature type="short sequence motif" description="'HIGH' region" evidence="15">
    <location>
        <begin position="50"/>
        <end position="60"/>
    </location>
</feature>
<keyword evidence="10 15" id="KW-0067">ATP-binding</keyword>
<dbReference type="GO" id="GO:0005737">
    <property type="term" value="C:cytoplasm"/>
    <property type="evidence" value="ECO:0007669"/>
    <property type="project" value="UniProtKB-SubCell"/>
</dbReference>
<evidence type="ECO:0000259" key="16">
    <source>
        <dbReference type="Pfam" id="PF00133"/>
    </source>
</evidence>
<protein>
    <recommendedName>
        <fullName evidence="15">Isoleucine--tRNA ligase</fullName>
        <ecNumber evidence="15">6.1.1.5</ecNumber>
    </recommendedName>
    <alternativeName>
        <fullName evidence="15">Isoleucyl-tRNA synthetase</fullName>
        <shortName evidence="15">IleRS</shortName>
    </alternativeName>
</protein>
<dbReference type="GO" id="GO:0006428">
    <property type="term" value="P:isoleucyl-tRNA aminoacylation"/>
    <property type="evidence" value="ECO:0007669"/>
    <property type="project" value="UniProtKB-UniRule"/>
</dbReference>
<dbReference type="Proteomes" id="UP000289859">
    <property type="component" value="Unassembled WGS sequence"/>
</dbReference>
<dbReference type="GO" id="GO:0000049">
    <property type="term" value="F:tRNA binding"/>
    <property type="evidence" value="ECO:0007669"/>
    <property type="project" value="InterPro"/>
</dbReference>
<comment type="subunit">
    <text evidence="4 15">Monomer.</text>
</comment>
<keyword evidence="6 15" id="KW-0436">Ligase</keyword>
<feature type="domain" description="Methionyl/Valyl/Leucyl/Isoleucyl-tRNA synthetase anticodon-binding" evidence="17">
    <location>
        <begin position="771"/>
        <end position="922"/>
    </location>
</feature>
<evidence type="ECO:0000256" key="14">
    <source>
        <dbReference type="ARBA" id="ARBA00048359"/>
    </source>
</evidence>
<feature type="short sequence motif" description="'KMSKS' region" evidence="15">
    <location>
        <begin position="684"/>
        <end position="688"/>
    </location>
</feature>
<keyword evidence="7 15" id="KW-0479">Metal-binding</keyword>
<dbReference type="PANTHER" id="PTHR42780">
    <property type="entry name" value="SOLEUCYL-TRNA SYNTHETASE"/>
    <property type="match status" value="1"/>
</dbReference>
<dbReference type="Pfam" id="PF00133">
    <property type="entry name" value="tRNA-synt_1"/>
    <property type="match status" value="1"/>
</dbReference>
<dbReference type="OrthoDB" id="9810365at2"/>
<sequence length="1136" mass="129295">MSTKFPEYKGLDLPKVAEEILAYWKENDIFEKSISTREGNDPYIFFEGPPSANGMPGIHHVMARAIKDIFCRFQTQKGKQVKRKAGWDTHGLPVELGVEKELGITKEDIGTKISVSEYNEACKNAVMRYTDVWNNLTEQMGYWVDMEDPYITYKSKYMETVWWLLKNIYDKGLIYKGYTIQPYSPKAGTGLSSHELNQPGTYQDVTDTTVTAQFKVVEDDTYKASPLAAFEGTKYLMAWTTTPWTLPSNTALTVGKKIDYVLGKTFNQYTFEPIQVVCAKALVGKQFTKKFFAAESDEDFTNFSEADKKIPYQILTEFKGSELLELRYEPVIDYVQPHENPQDAFRVISGDFVTTEDGTGIVHTSPTFGADDAMVAKQAEPPVPPMLVKDENGNLVPLVDLQGRFRPELKEFGGKYVKNEYYDDGKAPEKSVDVEIAIKLKEENKAFKVEKYVHSYPNCWRTDKPILYYPLDSWFIKVTDVRDRMHELNLGINWKPKATGEGRFGNWLANANDWNLSRSRYWGIPLPIWRTDDGKEEIIIGSVAELKEKITEAVKAGVMDADPFADFVPGDMSEANYGLIDLHKNVVDEIKLISPSGKPMRREADLIDVWFDSGSMPYAQWHYPFENKEKVEDTWRKADFIAEGVDQTRGWFYTLHAIATMTFDDVAYKNVVSNGLVLDKNGQKMSKRLGNAADPFKTLSTYGPDATRWYMISNANPWDNLKFDLDGITEIQRKFFGTLYNTYSFFSLYANLDNFKYAEADIDWKDRPEIDRWILSELHTLIAQVDKFYAEYEPTKATRAISDFVQENLSNWFVRLSRRRYWKGEYAHDKISAYQTLYQCLVTVAKLGAPVAPFFMDRLYKDLNGLTQQEDSESVHLADFPVSNAAFIDTTLEHKMQKAQTISSLTLSLRAKEKIKVRQPLQRIMIPVLDEAQRAEIEAVQDLIKSEVNVKQIELIDDASGILVKNIKPNFKVLGPRFGRDMKVVANAINAMTAADIITIENQGQINVDINGKSVTLAPEDVEITSQDIEGWLVASSGSLTVALDVTLDDELRNEGIARELVNRIQNLRKDSGFEVTDKIEVQLQRNGKVEQAVNENLEYIKTETLTAKLEVAEQVTNGIAIAFDDVETKLAIKKQ</sequence>
<dbReference type="RefSeq" id="WP_128765208.1">
    <property type="nucleotide sequence ID" value="NZ_JBHUOO010000003.1"/>
</dbReference>
<dbReference type="InterPro" id="IPR014729">
    <property type="entry name" value="Rossmann-like_a/b/a_fold"/>
</dbReference>
<dbReference type="NCBIfam" id="TIGR00392">
    <property type="entry name" value="ileS"/>
    <property type="match status" value="1"/>
</dbReference>
<evidence type="ECO:0000256" key="11">
    <source>
        <dbReference type="ARBA" id="ARBA00022917"/>
    </source>
</evidence>
<dbReference type="InterPro" id="IPR023586">
    <property type="entry name" value="Ile-tRNA-ligase_type2"/>
</dbReference>
<keyword evidence="11 15" id="KW-0648">Protein biosynthesis</keyword>
<keyword evidence="5 15" id="KW-0963">Cytoplasm</keyword>
<dbReference type="GO" id="GO:0004822">
    <property type="term" value="F:isoleucine-tRNA ligase activity"/>
    <property type="evidence" value="ECO:0007669"/>
    <property type="project" value="UniProtKB-UniRule"/>
</dbReference>
<comment type="subcellular location">
    <subcellularLocation>
        <location evidence="2 15">Cytoplasm</location>
    </subcellularLocation>
</comment>
<dbReference type="GO" id="GO:0005524">
    <property type="term" value="F:ATP binding"/>
    <property type="evidence" value="ECO:0007669"/>
    <property type="project" value="UniProtKB-UniRule"/>
</dbReference>
<keyword evidence="12 15" id="KW-0030">Aminoacyl-tRNA synthetase</keyword>
<name>A0A4Q0P9D6_9FLAO</name>
<dbReference type="SUPFAM" id="SSF47323">
    <property type="entry name" value="Anticodon-binding domain of a subclass of class I aminoacyl-tRNA synthetases"/>
    <property type="match status" value="2"/>
</dbReference>
<dbReference type="Gene3D" id="3.40.50.620">
    <property type="entry name" value="HUPs"/>
    <property type="match status" value="2"/>
</dbReference>
<dbReference type="InterPro" id="IPR033709">
    <property type="entry name" value="Anticodon_Ile_ABEc"/>
</dbReference>
<dbReference type="GO" id="GO:0002161">
    <property type="term" value="F:aminoacyl-tRNA deacylase activity"/>
    <property type="evidence" value="ECO:0007669"/>
    <property type="project" value="InterPro"/>
</dbReference>
<evidence type="ECO:0000313" key="19">
    <source>
        <dbReference type="Proteomes" id="UP000289859"/>
    </source>
</evidence>
<dbReference type="EMBL" id="QOVK01000005">
    <property type="protein sequence ID" value="RXG23008.1"/>
    <property type="molecule type" value="Genomic_DNA"/>
</dbReference>
<evidence type="ECO:0000256" key="12">
    <source>
        <dbReference type="ARBA" id="ARBA00023146"/>
    </source>
</evidence>
<evidence type="ECO:0000256" key="15">
    <source>
        <dbReference type="HAMAP-Rule" id="MF_02003"/>
    </source>
</evidence>
<evidence type="ECO:0000259" key="17">
    <source>
        <dbReference type="Pfam" id="PF08264"/>
    </source>
</evidence>
<comment type="cofactor">
    <cofactor evidence="1 15">
        <name>Zn(2+)</name>
        <dbReference type="ChEBI" id="CHEBI:29105"/>
    </cofactor>
</comment>
<evidence type="ECO:0000256" key="8">
    <source>
        <dbReference type="ARBA" id="ARBA00022741"/>
    </source>
</evidence>
<dbReference type="GO" id="GO:0008270">
    <property type="term" value="F:zinc ion binding"/>
    <property type="evidence" value="ECO:0007669"/>
    <property type="project" value="UniProtKB-UniRule"/>
</dbReference>
<dbReference type="SUPFAM" id="SSF50677">
    <property type="entry name" value="ValRS/IleRS/LeuRS editing domain"/>
    <property type="match status" value="1"/>
</dbReference>
<comment type="catalytic activity">
    <reaction evidence="14 15">
        <text>tRNA(Ile) + L-isoleucine + ATP = L-isoleucyl-tRNA(Ile) + AMP + diphosphate</text>
        <dbReference type="Rhea" id="RHEA:11060"/>
        <dbReference type="Rhea" id="RHEA-COMP:9666"/>
        <dbReference type="Rhea" id="RHEA-COMP:9695"/>
        <dbReference type="ChEBI" id="CHEBI:30616"/>
        <dbReference type="ChEBI" id="CHEBI:33019"/>
        <dbReference type="ChEBI" id="CHEBI:58045"/>
        <dbReference type="ChEBI" id="CHEBI:78442"/>
        <dbReference type="ChEBI" id="CHEBI:78528"/>
        <dbReference type="ChEBI" id="CHEBI:456215"/>
        <dbReference type="EC" id="6.1.1.5"/>
    </reaction>
</comment>
<evidence type="ECO:0000256" key="9">
    <source>
        <dbReference type="ARBA" id="ARBA00022833"/>
    </source>
</evidence>
<dbReference type="CDD" id="cd00818">
    <property type="entry name" value="IleRS_core"/>
    <property type="match status" value="1"/>
</dbReference>
<feature type="binding site" evidence="15">
    <location>
        <position position="687"/>
    </location>
    <ligand>
        <name>ATP</name>
        <dbReference type="ChEBI" id="CHEBI:30616"/>
    </ligand>
</feature>
<comment type="similarity">
    <text evidence="3 15">Belongs to the class-I aminoacyl-tRNA synthetase family. IleS type 2 subfamily.</text>
</comment>
<dbReference type="SUPFAM" id="SSF52374">
    <property type="entry name" value="Nucleotidylyl transferase"/>
    <property type="match status" value="1"/>
</dbReference>
<comment type="domain">
    <text evidence="15">IleRS has two distinct active sites: one for aminoacylation and one for editing. The misactivated valine is translocated from the active site to the editing site, which sterically excludes the correctly activated isoleucine. The single editing site contains two valyl binding pockets, one specific for each substrate (Val-AMP or Val-tRNA(Ile)).</text>
</comment>